<reference evidence="3" key="1">
    <citation type="submission" date="2021-03" db="EMBL/GenBank/DDBJ databases">
        <title>Draft genome sequence of rust myrtle Austropuccinia psidii MF-1, a brazilian biotype.</title>
        <authorList>
            <person name="Quecine M.C."/>
            <person name="Pachon D.M.R."/>
            <person name="Bonatelli M.L."/>
            <person name="Correr F.H."/>
            <person name="Franceschini L.M."/>
            <person name="Leite T.F."/>
            <person name="Margarido G.R.A."/>
            <person name="Almeida C.A."/>
            <person name="Ferrarezi J.A."/>
            <person name="Labate C.A."/>
        </authorList>
    </citation>
    <scope>NUCLEOTIDE SEQUENCE</scope>
    <source>
        <strain evidence="3">MF-1</strain>
    </source>
</reference>
<evidence type="ECO:0008006" key="5">
    <source>
        <dbReference type="Google" id="ProtNLM"/>
    </source>
</evidence>
<name>A0A9Q3B9P5_9BASI</name>
<dbReference type="EMBL" id="AVOT02000099">
    <property type="protein sequence ID" value="MBW0461070.1"/>
    <property type="molecule type" value="Genomic_DNA"/>
</dbReference>
<feature type="domain" description="Integrase zinc-binding" evidence="2">
    <location>
        <begin position="263"/>
        <end position="316"/>
    </location>
</feature>
<dbReference type="Pfam" id="PF17921">
    <property type="entry name" value="Integrase_H2C2"/>
    <property type="match status" value="1"/>
</dbReference>
<evidence type="ECO:0000313" key="3">
    <source>
        <dbReference type="EMBL" id="MBW0461070.1"/>
    </source>
</evidence>
<dbReference type="SUPFAM" id="SSF56672">
    <property type="entry name" value="DNA/RNA polymerases"/>
    <property type="match status" value="1"/>
</dbReference>
<evidence type="ECO:0000259" key="2">
    <source>
        <dbReference type="Pfam" id="PF17921"/>
    </source>
</evidence>
<dbReference type="InterPro" id="IPR043128">
    <property type="entry name" value="Rev_trsase/Diguanyl_cyclase"/>
</dbReference>
<dbReference type="Proteomes" id="UP000765509">
    <property type="component" value="Unassembled WGS sequence"/>
</dbReference>
<dbReference type="Pfam" id="PF00078">
    <property type="entry name" value="RVT_1"/>
    <property type="match status" value="1"/>
</dbReference>
<evidence type="ECO:0000313" key="4">
    <source>
        <dbReference type="Proteomes" id="UP000765509"/>
    </source>
</evidence>
<dbReference type="PANTHER" id="PTHR37984">
    <property type="entry name" value="PROTEIN CBG26694"/>
    <property type="match status" value="1"/>
</dbReference>
<feature type="domain" description="Reverse transcriptase" evidence="1">
    <location>
        <begin position="26"/>
        <end position="121"/>
    </location>
</feature>
<dbReference type="InterPro" id="IPR050951">
    <property type="entry name" value="Retrovirus_Pol_polyprotein"/>
</dbReference>
<protein>
    <recommendedName>
        <fullName evidence="5">Integrase zinc-binding domain-containing protein</fullName>
    </recommendedName>
</protein>
<dbReference type="PANTHER" id="PTHR37984:SF15">
    <property type="entry name" value="INTEGRASE CATALYTIC DOMAIN-CONTAINING PROTEIN"/>
    <property type="match status" value="1"/>
</dbReference>
<dbReference type="InterPro" id="IPR041588">
    <property type="entry name" value="Integrase_H2C2"/>
</dbReference>
<dbReference type="InterPro" id="IPR000477">
    <property type="entry name" value="RT_dom"/>
</dbReference>
<accession>A0A9Q3B9P5</accession>
<dbReference type="InterPro" id="IPR043502">
    <property type="entry name" value="DNA/RNA_pol_sf"/>
</dbReference>
<keyword evidence="4" id="KW-1185">Reference proteome</keyword>
<comment type="caution">
    <text evidence="3">The sequence shown here is derived from an EMBL/GenBank/DDBJ whole genome shotgun (WGS) entry which is preliminary data.</text>
</comment>
<dbReference type="OrthoDB" id="2595244at2759"/>
<dbReference type="AlphaFoldDB" id="A0A9Q3B9P5"/>
<organism evidence="3 4">
    <name type="scientific">Austropuccinia psidii MF-1</name>
    <dbReference type="NCBI Taxonomy" id="1389203"/>
    <lineage>
        <taxon>Eukaryota</taxon>
        <taxon>Fungi</taxon>
        <taxon>Dikarya</taxon>
        <taxon>Basidiomycota</taxon>
        <taxon>Pucciniomycotina</taxon>
        <taxon>Pucciniomycetes</taxon>
        <taxon>Pucciniales</taxon>
        <taxon>Sphaerophragmiaceae</taxon>
        <taxon>Austropuccinia</taxon>
    </lineage>
</organism>
<dbReference type="Gene3D" id="3.30.70.270">
    <property type="match status" value="1"/>
</dbReference>
<dbReference type="CDD" id="cd01647">
    <property type="entry name" value="RT_LTR"/>
    <property type="match status" value="1"/>
</dbReference>
<sequence length="341" mass="40175">MNIIRKIGHNDIVEITTPVIITWHDQEYRLCGDLEDLNNQTKADRYPIPKISHALDKLAKAKYINKMDYIKGFHHNGVKPNSIKLLRIICSMGIYEYTSLPFGMENASAHFQRLMDTIFQEEISEGWINPAYDSAAAANISIHLMEIYSKRNFQFSEWAPESGTYNSDNTEPEGKETYILGIRFSELHDEYFSSFTKAYSKNKQCSIMLQLLQQKYSSQELESQLQEAWLRDYKDNKFFLIYGLLYHREKHTSVLTVIGRDHMSLILKECHECPYMGHMSQERTKERVACTSWWLKWEQELSEYINTCQRFQNVNRKKGKRYGMLPHIEEPKHPWGTINMD</sequence>
<evidence type="ECO:0000259" key="1">
    <source>
        <dbReference type="Pfam" id="PF00078"/>
    </source>
</evidence>
<dbReference type="Gene3D" id="3.10.10.10">
    <property type="entry name" value="HIV Type 1 Reverse Transcriptase, subunit A, domain 1"/>
    <property type="match status" value="1"/>
</dbReference>
<dbReference type="Gene3D" id="1.10.340.70">
    <property type="match status" value="1"/>
</dbReference>
<gene>
    <name evidence="3" type="ORF">O181_000785</name>
</gene>
<proteinExistence type="predicted"/>